<gene>
    <name evidence="9" type="ORF">GWI33_000126</name>
</gene>
<dbReference type="Proteomes" id="UP000625711">
    <property type="component" value="Unassembled WGS sequence"/>
</dbReference>
<dbReference type="EMBL" id="JAACXV010000001">
    <property type="protein sequence ID" value="KAF7288072.1"/>
    <property type="molecule type" value="Genomic_DNA"/>
</dbReference>
<evidence type="ECO:0000256" key="5">
    <source>
        <dbReference type="ARBA" id="ARBA00022801"/>
    </source>
</evidence>
<dbReference type="SUPFAM" id="SSF53474">
    <property type="entry name" value="alpha/beta-Hydrolases"/>
    <property type="match status" value="1"/>
</dbReference>
<comment type="caution">
    <text evidence="9">The sequence shown here is derived from an EMBL/GenBank/DDBJ whole genome shotgun (WGS) entry which is preliminary data.</text>
</comment>
<comment type="similarity">
    <text evidence="1 7">Belongs to the peptidase S10 family.</text>
</comment>
<keyword evidence="5 7" id="KW-0378">Hydrolase</keyword>
<keyword evidence="8" id="KW-0812">Transmembrane</keyword>
<dbReference type="PANTHER" id="PTHR11802:SF472">
    <property type="entry name" value="SERINE CARBOXYPEPTIDASE CPVL-RELATED"/>
    <property type="match status" value="1"/>
</dbReference>
<evidence type="ECO:0000256" key="3">
    <source>
        <dbReference type="ARBA" id="ARBA00022670"/>
    </source>
</evidence>
<keyword evidence="8" id="KW-0472">Membrane</keyword>
<dbReference type="InterPro" id="IPR001563">
    <property type="entry name" value="Peptidase_S10"/>
</dbReference>
<keyword evidence="2 7" id="KW-0121">Carboxypeptidase</keyword>
<evidence type="ECO:0000313" key="10">
    <source>
        <dbReference type="Proteomes" id="UP000625711"/>
    </source>
</evidence>
<evidence type="ECO:0000313" key="9">
    <source>
        <dbReference type="EMBL" id="KAF7288072.1"/>
    </source>
</evidence>
<evidence type="ECO:0000256" key="2">
    <source>
        <dbReference type="ARBA" id="ARBA00022645"/>
    </source>
</evidence>
<dbReference type="OrthoDB" id="443318at2759"/>
<dbReference type="GO" id="GO:0006508">
    <property type="term" value="P:proteolysis"/>
    <property type="evidence" value="ECO:0007669"/>
    <property type="project" value="UniProtKB-KW"/>
</dbReference>
<name>A0A834J3V3_RHYFE</name>
<keyword evidence="3 7" id="KW-0645">Protease</keyword>
<dbReference type="EC" id="3.4.16.-" evidence="7"/>
<evidence type="ECO:0000256" key="1">
    <source>
        <dbReference type="ARBA" id="ARBA00009431"/>
    </source>
</evidence>
<accession>A0A834J3V3</accession>
<evidence type="ECO:0000256" key="6">
    <source>
        <dbReference type="ARBA" id="ARBA00023180"/>
    </source>
</evidence>
<feature type="transmembrane region" description="Helical" evidence="8">
    <location>
        <begin position="58"/>
        <end position="78"/>
    </location>
</feature>
<dbReference type="GO" id="GO:0004185">
    <property type="term" value="F:serine-type carboxypeptidase activity"/>
    <property type="evidence" value="ECO:0007669"/>
    <property type="project" value="UniProtKB-UniRule"/>
</dbReference>
<keyword evidence="4" id="KW-0732">Signal</keyword>
<dbReference type="AlphaFoldDB" id="A0A834J3V3"/>
<evidence type="ECO:0000256" key="8">
    <source>
        <dbReference type="SAM" id="Phobius"/>
    </source>
</evidence>
<dbReference type="PRINTS" id="PR00724">
    <property type="entry name" value="CRBOXYPTASEC"/>
</dbReference>
<keyword evidence="10" id="KW-1185">Reference proteome</keyword>
<dbReference type="PROSITE" id="PS00131">
    <property type="entry name" value="CARBOXYPEPT_SER_SER"/>
    <property type="match status" value="1"/>
</dbReference>
<organism evidence="9 10">
    <name type="scientific">Rhynchophorus ferrugineus</name>
    <name type="common">Red palm weevil</name>
    <name type="synonym">Curculio ferrugineus</name>
    <dbReference type="NCBI Taxonomy" id="354439"/>
    <lineage>
        <taxon>Eukaryota</taxon>
        <taxon>Metazoa</taxon>
        <taxon>Ecdysozoa</taxon>
        <taxon>Arthropoda</taxon>
        <taxon>Hexapoda</taxon>
        <taxon>Insecta</taxon>
        <taxon>Pterygota</taxon>
        <taxon>Neoptera</taxon>
        <taxon>Endopterygota</taxon>
        <taxon>Coleoptera</taxon>
        <taxon>Polyphaga</taxon>
        <taxon>Cucujiformia</taxon>
        <taxon>Curculionidae</taxon>
        <taxon>Dryophthorinae</taxon>
        <taxon>Rhynchophorus</taxon>
    </lineage>
</organism>
<proteinExistence type="inferred from homology"/>
<sequence>MLKIFSSCDEKNNTKEKRNQIKDSMLNLGLGIGNNQCLYGFVDVVLDSSTSSRKKMKILILVCSIIALTDALFYKYMFKHKRKPFNHKPLTDLGDPLILTPYLKNNQIEEAQRAARVNLSVFQDIPSYAGFFTVDDQSKSNLFFWFFPSRNDYKNDPVILWLQGGPGSSGLFGIFSEHGPFIVDSNLNLSIREISWNKNHSVIYIDQPVGTGFSFTSGNYLASQEEIGLHLYQAVVQFFTLFPDLKENKFYIAGESYAGKFVPALGYTILQNNLEASLHVNLKGVLIGNGLTDPVHQLVYGNYLYQLGLIDKNQLKIFHNLEQKAKDYVTAENYKMGSKVIDEILEFYTNCTKLNNPYNYLEQDIFITFDYQKFVVQDDVRRAINVGNQYYDIESNGVYNALVEDIPKSVAPWLAELINNYKVLLYSGQLDVIVAYPLTLNYLQKLSFNGADEYKTASRNVWKVNQSVAGYVKYGGNLTEVLVGNASHFATRDQPENIYDMLFKFVRNIYLI</sequence>
<evidence type="ECO:0000256" key="4">
    <source>
        <dbReference type="ARBA" id="ARBA00022729"/>
    </source>
</evidence>
<dbReference type="InterPro" id="IPR018202">
    <property type="entry name" value="Ser_caboxypep_ser_AS"/>
</dbReference>
<evidence type="ECO:0000256" key="7">
    <source>
        <dbReference type="RuleBase" id="RU361156"/>
    </source>
</evidence>
<keyword evidence="6" id="KW-0325">Glycoprotein</keyword>
<dbReference type="Pfam" id="PF00450">
    <property type="entry name" value="Peptidase_S10"/>
    <property type="match status" value="1"/>
</dbReference>
<dbReference type="Gene3D" id="3.40.50.1820">
    <property type="entry name" value="alpha/beta hydrolase"/>
    <property type="match status" value="1"/>
</dbReference>
<keyword evidence="8" id="KW-1133">Transmembrane helix</keyword>
<dbReference type="PANTHER" id="PTHR11802">
    <property type="entry name" value="SERINE PROTEASE FAMILY S10 SERINE CARBOXYPEPTIDASE"/>
    <property type="match status" value="1"/>
</dbReference>
<dbReference type="InterPro" id="IPR029058">
    <property type="entry name" value="AB_hydrolase_fold"/>
</dbReference>
<protein>
    <recommendedName>
        <fullName evidence="7">Carboxypeptidase</fullName>
        <ecNumber evidence="7">3.4.16.-</ecNumber>
    </recommendedName>
</protein>
<reference evidence="9" key="1">
    <citation type="submission" date="2020-08" db="EMBL/GenBank/DDBJ databases">
        <title>Genome sequencing and assembly of the red palm weevil Rhynchophorus ferrugineus.</title>
        <authorList>
            <person name="Dias G.B."/>
            <person name="Bergman C.M."/>
            <person name="Manee M."/>
        </authorList>
    </citation>
    <scope>NUCLEOTIDE SEQUENCE</scope>
    <source>
        <strain evidence="9">AA-2017</strain>
        <tissue evidence="9">Whole larva</tissue>
    </source>
</reference>